<feature type="transmembrane region" description="Helical" evidence="2">
    <location>
        <begin position="55"/>
        <end position="74"/>
    </location>
</feature>
<name>A0A5P9NLN2_9GAMM</name>
<sequence>MEESGKSSGSFFSELRRRKVIRTCLLYVLVCWGVLQVFDIVVPALGYDADLVSRYFIYAAVLGFPVTFALAWFFQFTTGGIVRTQSFVERRVLDNVSPVNDRRRSGVSNFLRKGEEEEEHEWIVSAETGPLSGMSYPVHGEMVLGRALDCDLAVVTPHVSRQHAKLEQAEDGLFIEDLGSSNGTVVNGKRASGRTRLRHDDELRFHDIIFRVTENLTRGHSERQASSQTTFIQAPGVGD</sequence>
<keyword evidence="2" id="KW-0472">Membrane</keyword>
<feature type="domain" description="FHA" evidence="3">
    <location>
        <begin position="142"/>
        <end position="191"/>
    </location>
</feature>
<organism evidence="4 5">
    <name type="scientific">Halioglobus maricola</name>
    <dbReference type="NCBI Taxonomy" id="2601894"/>
    <lineage>
        <taxon>Bacteria</taxon>
        <taxon>Pseudomonadati</taxon>
        <taxon>Pseudomonadota</taxon>
        <taxon>Gammaproteobacteria</taxon>
        <taxon>Cellvibrionales</taxon>
        <taxon>Halieaceae</taxon>
        <taxon>Halioglobus</taxon>
    </lineage>
</organism>
<protein>
    <submittedName>
        <fullName evidence="4">FHA domain-containing protein</fullName>
    </submittedName>
</protein>
<dbReference type="CDD" id="cd00060">
    <property type="entry name" value="FHA"/>
    <property type="match status" value="1"/>
</dbReference>
<dbReference type="PANTHER" id="PTHR23308">
    <property type="entry name" value="NUCLEAR INHIBITOR OF PROTEIN PHOSPHATASE-1"/>
    <property type="match status" value="1"/>
</dbReference>
<keyword evidence="5" id="KW-1185">Reference proteome</keyword>
<dbReference type="Proteomes" id="UP000326287">
    <property type="component" value="Chromosome"/>
</dbReference>
<evidence type="ECO:0000256" key="2">
    <source>
        <dbReference type="SAM" id="Phobius"/>
    </source>
</evidence>
<keyword evidence="2" id="KW-1133">Transmembrane helix</keyword>
<dbReference type="KEGG" id="halc:EY643_12495"/>
<dbReference type="RefSeq" id="WP_153239557.1">
    <property type="nucleotide sequence ID" value="NZ_CP036422.1"/>
</dbReference>
<dbReference type="PROSITE" id="PS50006">
    <property type="entry name" value="FHA_DOMAIN"/>
    <property type="match status" value="1"/>
</dbReference>
<dbReference type="AlphaFoldDB" id="A0A5P9NLN2"/>
<proteinExistence type="predicted"/>
<feature type="transmembrane region" description="Helical" evidence="2">
    <location>
        <begin position="20"/>
        <end position="43"/>
    </location>
</feature>
<gene>
    <name evidence="4" type="ORF">EY643_12495</name>
</gene>
<dbReference type="InterPro" id="IPR000253">
    <property type="entry name" value="FHA_dom"/>
</dbReference>
<evidence type="ECO:0000313" key="4">
    <source>
        <dbReference type="EMBL" id="QFU76415.1"/>
    </source>
</evidence>
<dbReference type="SUPFAM" id="SSF49879">
    <property type="entry name" value="SMAD/FHA domain"/>
    <property type="match status" value="1"/>
</dbReference>
<dbReference type="EMBL" id="CP036422">
    <property type="protein sequence ID" value="QFU76415.1"/>
    <property type="molecule type" value="Genomic_DNA"/>
</dbReference>
<evidence type="ECO:0000259" key="3">
    <source>
        <dbReference type="PROSITE" id="PS50006"/>
    </source>
</evidence>
<keyword evidence="2" id="KW-0812">Transmembrane</keyword>
<dbReference type="SMART" id="SM00240">
    <property type="entry name" value="FHA"/>
    <property type="match status" value="1"/>
</dbReference>
<dbReference type="InterPro" id="IPR050923">
    <property type="entry name" value="Cell_Proc_Reg/RNA_Proc"/>
</dbReference>
<dbReference type="Pfam" id="PF00498">
    <property type="entry name" value="FHA"/>
    <property type="match status" value="1"/>
</dbReference>
<dbReference type="OrthoDB" id="9815482at2"/>
<dbReference type="InterPro" id="IPR008984">
    <property type="entry name" value="SMAD_FHA_dom_sf"/>
</dbReference>
<evidence type="ECO:0000313" key="5">
    <source>
        <dbReference type="Proteomes" id="UP000326287"/>
    </source>
</evidence>
<accession>A0A5P9NLN2</accession>
<reference evidence="4 5" key="1">
    <citation type="submission" date="2019-02" db="EMBL/GenBank/DDBJ databases">
        <authorList>
            <person name="Li S.-H."/>
        </authorList>
    </citation>
    <scope>NUCLEOTIDE SEQUENCE [LARGE SCALE GENOMIC DNA]</scope>
    <source>
        <strain evidence="4 5">IMCC14385</strain>
    </source>
</reference>
<feature type="region of interest" description="Disordered" evidence="1">
    <location>
        <begin position="220"/>
        <end position="239"/>
    </location>
</feature>
<evidence type="ECO:0000256" key="1">
    <source>
        <dbReference type="SAM" id="MobiDB-lite"/>
    </source>
</evidence>
<dbReference type="Gene3D" id="2.60.200.20">
    <property type="match status" value="1"/>
</dbReference>